<dbReference type="Pfam" id="PF07814">
    <property type="entry name" value="WAPL"/>
    <property type="match status" value="1"/>
</dbReference>
<name>A0AA38FML4_TAXCH</name>
<accession>A0AA38FML4</accession>
<proteinExistence type="inferred from homology"/>
<evidence type="ECO:0000259" key="3">
    <source>
        <dbReference type="PROSITE" id="PS51271"/>
    </source>
</evidence>
<dbReference type="PROSITE" id="PS51271">
    <property type="entry name" value="WAPL"/>
    <property type="match status" value="1"/>
</dbReference>
<dbReference type="Gene3D" id="1.25.10.10">
    <property type="entry name" value="Leucine-rich Repeat Variant"/>
    <property type="match status" value="1"/>
</dbReference>
<feature type="region of interest" description="Disordered" evidence="2">
    <location>
        <begin position="1"/>
        <end position="24"/>
    </location>
</feature>
<dbReference type="OMA" id="WHYNINQ"/>
<evidence type="ECO:0000256" key="1">
    <source>
        <dbReference type="ARBA" id="ARBA00006854"/>
    </source>
</evidence>
<dbReference type="InterPro" id="IPR022771">
    <property type="entry name" value="WAPL_C"/>
</dbReference>
<sequence length="162" mass="17734">MIVRTYQRRSRNAPRTSFSLSDCEEESSSQENLGFSSLGSSSQDSSSWHYNINQEAKQKAKLPSGLCPPTSTLMEAQESGEMMEHVDETNFALDGLKPGQPLRIQRSSLVSLLSICTSVQQRRLLRTQGMVKPVLDAILALSTDDPPTTLAAAALLYILASD</sequence>
<gene>
    <name evidence="4" type="ORF">KI387_011033</name>
</gene>
<feature type="non-terminal residue" evidence="4">
    <location>
        <position position="1"/>
    </location>
</feature>
<dbReference type="PANTHER" id="PTHR22100">
    <property type="entry name" value="WINGS APART-LIKE PROTEIN HOMOLOG"/>
    <property type="match status" value="1"/>
</dbReference>
<evidence type="ECO:0000313" key="5">
    <source>
        <dbReference type="Proteomes" id="UP000824469"/>
    </source>
</evidence>
<dbReference type="Proteomes" id="UP000824469">
    <property type="component" value="Unassembled WGS sequence"/>
</dbReference>
<dbReference type="InterPro" id="IPR011989">
    <property type="entry name" value="ARM-like"/>
</dbReference>
<dbReference type="InterPro" id="IPR039874">
    <property type="entry name" value="WAPL"/>
</dbReference>
<organism evidence="4 5">
    <name type="scientific">Taxus chinensis</name>
    <name type="common">Chinese yew</name>
    <name type="synonym">Taxus wallichiana var. chinensis</name>
    <dbReference type="NCBI Taxonomy" id="29808"/>
    <lineage>
        <taxon>Eukaryota</taxon>
        <taxon>Viridiplantae</taxon>
        <taxon>Streptophyta</taxon>
        <taxon>Embryophyta</taxon>
        <taxon>Tracheophyta</taxon>
        <taxon>Spermatophyta</taxon>
        <taxon>Pinopsida</taxon>
        <taxon>Pinidae</taxon>
        <taxon>Conifers II</taxon>
        <taxon>Cupressales</taxon>
        <taxon>Taxaceae</taxon>
        <taxon>Taxus</taxon>
    </lineage>
</organism>
<dbReference type="InterPro" id="IPR012502">
    <property type="entry name" value="WAPL_dom"/>
</dbReference>
<protein>
    <recommendedName>
        <fullName evidence="3">WAPL domain-containing protein</fullName>
    </recommendedName>
</protein>
<evidence type="ECO:0000256" key="2">
    <source>
        <dbReference type="SAM" id="MobiDB-lite"/>
    </source>
</evidence>
<dbReference type="AlphaFoldDB" id="A0AA38FML4"/>
<comment type="similarity">
    <text evidence="1">Belongs to the WAPL family.</text>
</comment>
<feature type="compositionally biased region" description="Basic residues" evidence="2">
    <location>
        <begin position="1"/>
        <end position="12"/>
    </location>
</feature>
<feature type="domain" description="WAPL" evidence="3">
    <location>
        <begin position="57"/>
        <end position="162"/>
    </location>
</feature>
<evidence type="ECO:0000313" key="4">
    <source>
        <dbReference type="EMBL" id="KAH9306629.1"/>
    </source>
</evidence>
<reference evidence="4 5" key="1">
    <citation type="journal article" date="2021" name="Nat. Plants">
        <title>The Taxus genome provides insights into paclitaxel biosynthesis.</title>
        <authorList>
            <person name="Xiong X."/>
            <person name="Gou J."/>
            <person name="Liao Q."/>
            <person name="Li Y."/>
            <person name="Zhou Q."/>
            <person name="Bi G."/>
            <person name="Li C."/>
            <person name="Du R."/>
            <person name="Wang X."/>
            <person name="Sun T."/>
            <person name="Guo L."/>
            <person name="Liang H."/>
            <person name="Lu P."/>
            <person name="Wu Y."/>
            <person name="Zhang Z."/>
            <person name="Ro D.K."/>
            <person name="Shang Y."/>
            <person name="Huang S."/>
            <person name="Yan J."/>
        </authorList>
    </citation>
    <scope>NUCLEOTIDE SEQUENCE [LARGE SCALE GENOMIC DNA]</scope>
    <source>
        <strain evidence="4">Ta-2019</strain>
    </source>
</reference>
<dbReference type="EMBL" id="JAHRHJ020000008">
    <property type="protein sequence ID" value="KAH9306629.1"/>
    <property type="molecule type" value="Genomic_DNA"/>
</dbReference>
<keyword evidence="5" id="KW-1185">Reference proteome</keyword>
<dbReference type="PANTHER" id="PTHR22100:SF13">
    <property type="entry name" value="WINGS APART-LIKE PROTEIN HOMOLOG"/>
    <property type="match status" value="1"/>
</dbReference>
<comment type="caution">
    <text evidence="4">The sequence shown here is derived from an EMBL/GenBank/DDBJ whole genome shotgun (WGS) entry which is preliminary data.</text>
</comment>